<feature type="non-terminal residue" evidence="1">
    <location>
        <position position="1"/>
    </location>
</feature>
<gene>
    <name evidence="1" type="ORF">GIB67_031739</name>
</gene>
<dbReference type="OrthoDB" id="10346991at2759"/>
<keyword evidence="2" id="KW-1185">Reference proteome</keyword>
<feature type="non-terminal residue" evidence="1">
    <location>
        <position position="117"/>
    </location>
</feature>
<dbReference type="AlphaFoldDB" id="A0A7J7NKU2"/>
<dbReference type="Proteomes" id="UP000541444">
    <property type="component" value="Unassembled WGS sequence"/>
</dbReference>
<dbReference type="EMBL" id="JACGCM010000724">
    <property type="protein sequence ID" value="KAF6167538.1"/>
    <property type="molecule type" value="Genomic_DNA"/>
</dbReference>
<accession>A0A7J7NKU2</accession>
<reference evidence="1 2" key="1">
    <citation type="journal article" date="2020" name="IScience">
        <title>Genome Sequencing of the Endangered Kingdonia uniflora (Circaeasteraceae, Ranunculales) Reveals Potential Mechanisms of Evolutionary Specialization.</title>
        <authorList>
            <person name="Sun Y."/>
            <person name="Deng T."/>
            <person name="Zhang A."/>
            <person name="Moore M.J."/>
            <person name="Landis J.B."/>
            <person name="Lin N."/>
            <person name="Zhang H."/>
            <person name="Zhang X."/>
            <person name="Huang J."/>
            <person name="Zhang X."/>
            <person name="Sun H."/>
            <person name="Wang H."/>
        </authorList>
    </citation>
    <scope>NUCLEOTIDE SEQUENCE [LARGE SCALE GENOMIC DNA]</scope>
    <source>
        <strain evidence="1">TB1705</strain>
        <tissue evidence="1">Leaf</tissue>
    </source>
</reference>
<protein>
    <submittedName>
        <fullName evidence="1">Uncharacterized protein</fullName>
    </submittedName>
</protein>
<organism evidence="1 2">
    <name type="scientific">Kingdonia uniflora</name>
    <dbReference type="NCBI Taxonomy" id="39325"/>
    <lineage>
        <taxon>Eukaryota</taxon>
        <taxon>Viridiplantae</taxon>
        <taxon>Streptophyta</taxon>
        <taxon>Embryophyta</taxon>
        <taxon>Tracheophyta</taxon>
        <taxon>Spermatophyta</taxon>
        <taxon>Magnoliopsida</taxon>
        <taxon>Ranunculales</taxon>
        <taxon>Circaeasteraceae</taxon>
        <taxon>Kingdonia</taxon>
    </lineage>
</organism>
<sequence length="117" mass="12823">ENKCGTNSKLKGCNGYWEWKKPLEPLSTIFPRWMTTIASTFLTVLKRWATMTVVQLTIIKSNASYTTHSDSASSALVASSRSRIRGSFRIALAIATLCFCPPESCAPCSPTEVSNPC</sequence>
<dbReference type="AntiFam" id="ANF00062">
    <property type="entry name" value="Shadow ORF (opposite ABC transporter protein)"/>
</dbReference>
<evidence type="ECO:0000313" key="1">
    <source>
        <dbReference type="EMBL" id="KAF6167538.1"/>
    </source>
</evidence>
<comment type="caution">
    <text evidence="1">The sequence shown here is derived from an EMBL/GenBank/DDBJ whole genome shotgun (WGS) entry which is preliminary data.</text>
</comment>
<evidence type="ECO:0000313" key="2">
    <source>
        <dbReference type="Proteomes" id="UP000541444"/>
    </source>
</evidence>
<name>A0A7J7NKU2_9MAGN</name>
<proteinExistence type="predicted"/>